<accession>A0ABN7WKG4</accession>
<proteinExistence type="predicted"/>
<gene>
    <name evidence="1" type="ORF">GMARGA_LOCUS31742</name>
</gene>
<keyword evidence="2" id="KW-1185">Reference proteome</keyword>
<dbReference type="Proteomes" id="UP000789901">
    <property type="component" value="Unassembled WGS sequence"/>
</dbReference>
<organism evidence="1 2">
    <name type="scientific">Gigaspora margarita</name>
    <dbReference type="NCBI Taxonomy" id="4874"/>
    <lineage>
        <taxon>Eukaryota</taxon>
        <taxon>Fungi</taxon>
        <taxon>Fungi incertae sedis</taxon>
        <taxon>Mucoromycota</taxon>
        <taxon>Glomeromycotina</taxon>
        <taxon>Glomeromycetes</taxon>
        <taxon>Diversisporales</taxon>
        <taxon>Gigasporaceae</taxon>
        <taxon>Gigaspora</taxon>
    </lineage>
</organism>
<feature type="non-terminal residue" evidence="1">
    <location>
        <position position="1"/>
    </location>
</feature>
<reference evidence="1 2" key="1">
    <citation type="submission" date="2021-06" db="EMBL/GenBank/DDBJ databases">
        <authorList>
            <person name="Kallberg Y."/>
            <person name="Tangrot J."/>
            <person name="Rosling A."/>
        </authorList>
    </citation>
    <scope>NUCLEOTIDE SEQUENCE [LARGE SCALE GENOMIC DNA]</scope>
    <source>
        <strain evidence="1 2">120-4 pot B 10/14</strain>
    </source>
</reference>
<protein>
    <submittedName>
        <fullName evidence="1">38878_t:CDS:1</fullName>
    </submittedName>
</protein>
<evidence type="ECO:0000313" key="1">
    <source>
        <dbReference type="EMBL" id="CAG8833814.1"/>
    </source>
</evidence>
<comment type="caution">
    <text evidence="1">The sequence shown here is derived from an EMBL/GenBank/DDBJ whole genome shotgun (WGS) entry which is preliminary data.</text>
</comment>
<sequence>TLLVFDKNDDNSIYNCFDNYYMDCTLHSKDDFGLILLFKPSTAVAFPYAKNVNDSTFEISSSDDEPDNSP</sequence>
<name>A0ABN7WKG4_GIGMA</name>
<dbReference type="EMBL" id="CAJVQB010048087">
    <property type="protein sequence ID" value="CAG8833814.1"/>
    <property type="molecule type" value="Genomic_DNA"/>
</dbReference>
<evidence type="ECO:0000313" key="2">
    <source>
        <dbReference type="Proteomes" id="UP000789901"/>
    </source>
</evidence>